<proteinExistence type="predicted"/>
<evidence type="ECO:0000256" key="1">
    <source>
        <dbReference type="SAM" id="SignalP"/>
    </source>
</evidence>
<accession>A0A9D0ZIR6</accession>
<evidence type="ECO:0008006" key="4">
    <source>
        <dbReference type="Google" id="ProtNLM"/>
    </source>
</evidence>
<name>A0A9D0ZIR6_9FIRM</name>
<protein>
    <recommendedName>
        <fullName evidence="4">VCBS repeat-containing protein</fullName>
    </recommendedName>
</protein>
<feature type="signal peptide" evidence="1">
    <location>
        <begin position="1"/>
        <end position="19"/>
    </location>
</feature>
<sequence length="448" mass="49633">MKTKPLALFVLIFLCTTLAGCTSAGFDNTDLLRPPRATGDKAQIQEVIESKAGGDYTLKYPQNGEHRSAIITQDLDKDGIEEAIALYRPSGETSATHILFIKEIDGVWQATGDFTNQNTEVDKICIGDIDGDGSDEVAVSWSNYVAPVNQMTVYLHNGKKMREIQIDETYSQFVLSDLTNDDIEDILLLSLGASDIPATAKLLQYNTDLQAIYTRSVTEMSSAVTRYTSVQTGKTSDKNSAVFIDGMSMNNTLTTEVLYWNQEKASLENPLYTVKNGVASNITERATASVCQDINSDGIMEIPTVTFMPKQSTEKDESVCNRTDWNTIHAKDGKLASVMQTVINSTDGYYFIIPDKWTDKITARIDTTARSITFYEWVGTGRLARKGSRLLTIQVFTEKDWSERKGTEGFVEMLNHSGLIYAVRVPEEESALTLSLSEISENLKLIDG</sequence>
<comment type="caution">
    <text evidence="2">The sequence shown here is derived from an EMBL/GenBank/DDBJ whole genome shotgun (WGS) entry which is preliminary data.</text>
</comment>
<dbReference type="EMBL" id="DVFW01000028">
    <property type="protein sequence ID" value="HIQ80927.1"/>
    <property type="molecule type" value="Genomic_DNA"/>
</dbReference>
<dbReference type="PROSITE" id="PS51257">
    <property type="entry name" value="PROKAR_LIPOPROTEIN"/>
    <property type="match status" value="1"/>
</dbReference>
<keyword evidence="1" id="KW-0732">Signal</keyword>
<gene>
    <name evidence="2" type="ORF">IAD32_06550</name>
</gene>
<dbReference type="Proteomes" id="UP000886787">
    <property type="component" value="Unassembled WGS sequence"/>
</dbReference>
<evidence type="ECO:0000313" key="2">
    <source>
        <dbReference type="EMBL" id="HIQ80927.1"/>
    </source>
</evidence>
<evidence type="ECO:0000313" key="3">
    <source>
        <dbReference type="Proteomes" id="UP000886787"/>
    </source>
</evidence>
<organism evidence="2 3">
    <name type="scientific">Candidatus Scatavimonas merdigallinarum</name>
    <dbReference type="NCBI Taxonomy" id="2840914"/>
    <lineage>
        <taxon>Bacteria</taxon>
        <taxon>Bacillati</taxon>
        <taxon>Bacillota</taxon>
        <taxon>Clostridia</taxon>
        <taxon>Eubacteriales</taxon>
        <taxon>Oscillospiraceae</taxon>
        <taxon>Oscillospiraceae incertae sedis</taxon>
        <taxon>Candidatus Scatavimonas</taxon>
    </lineage>
</organism>
<dbReference type="Gene3D" id="2.130.10.130">
    <property type="entry name" value="Integrin alpha, N-terminal"/>
    <property type="match status" value="1"/>
</dbReference>
<dbReference type="SUPFAM" id="SSF69318">
    <property type="entry name" value="Integrin alpha N-terminal domain"/>
    <property type="match status" value="1"/>
</dbReference>
<dbReference type="InterPro" id="IPR028994">
    <property type="entry name" value="Integrin_alpha_N"/>
</dbReference>
<dbReference type="AlphaFoldDB" id="A0A9D0ZIR6"/>
<reference evidence="2" key="1">
    <citation type="submission" date="2020-10" db="EMBL/GenBank/DDBJ databases">
        <authorList>
            <person name="Gilroy R."/>
        </authorList>
    </citation>
    <scope>NUCLEOTIDE SEQUENCE</scope>
    <source>
        <strain evidence="2">ChiSjej1B19-3389</strain>
    </source>
</reference>
<reference evidence="2" key="2">
    <citation type="journal article" date="2021" name="PeerJ">
        <title>Extensive microbial diversity within the chicken gut microbiome revealed by metagenomics and culture.</title>
        <authorList>
            <person name="Gilroy R."/>
            <person name="Ravi A."/>
            <person name="Getino M."/>
            <person name="Pursley I."/>
            <person name="Horton D.L."/>
            <person name="Alikhan N.F."/>
            <person name="Baker D."/>
            <person name="Gharbi K."/>
            <person name="Hall N."/>
            <person name="Watson M."/>
            <person name="Adriaenssens E.M."/>
            <person name="Foster-Nyarko E."/>
            <person name="Jarju S."/>
            <person name="Secka A."/>
            <person name="Antonio M."/>
            <person name="Oren A."/>
            <person name="Chaudhuri R.R."/>
            <person name="La Ragione R."/>
            <person name="Hildebrand F."/>
            <person name="Pallen M.J."/>
        </authorList>
    </citation>
    <scope>NUCLEOTIDE SEQUENCE</scope>
    <source>
        <strain evidence="2">ChiSjej1B19-3389</strain>
    </source>
</reference>
<feature type="chain" id="PRO_5038986122" description="VCBS repeat-containing protein" evidence="1">
    <location>
        <begin position="20"/>
        <end position="448"/>
    </location>
</feature>